<dbReference type="SUPFAM" id="SSF141868">
    <property type="entry name" value="EAL domain-like"/>
    <property type="match status" value="1"/>
</dbReference>
<name>A0A4Y7RXM7_9FIRM</name>
<dbReference type="GO" id="GO:0016020">
    <property type="term" value="C:membrane"/>
    <property type="evidence" value="ECO:0007669"/>
    <property type="project" value="InterPro"/>
</dbReference>
<comment type="caution">
    <text evidence="7">The sequence shown here is derived from an EMBL/GenBank/DDBJ whole genome shotgun (WGS) entry which is preliminary data.</text>
</comment>
<dbReference type="InterPro" id="IPR029787">
    <property type="entry name" value="Nucleotide_cyclase"/>
</dbReference>
<dbReference type="InterPro" id="IPR001633">
    <property type="entry name" value="EAL_dom"/>
</dbReference>
<keyword evidence="2" id="KW-0812">Transmembrane</keyword>
<dbReference type="Proteomes" id="UP000297597">
    <property type="component" value="Unassembled WGS sequence"/>
</dbReference>
<evidence type="ECO:0000259" key="3">
    <source>
        <dbReference type="PROSITE" id="PS50112"/>
    </source>
</evidence>
<dbReference type="SMART" id="SM00091">
    <property type="entry name" value="PAS"/>
    <property type="match status" value="1"/>
</dbReference>
<dbReference type="OrthoDB" id="9762141at2"/>
<feature type="domain" description="HAMP" evidence="5">
    <location>
        <begin position="298"/>
        <end position="351"/>
    </location>
</feature>
<dbReference type="InterPro" id="IPR000014">
    <property type="entry name" value="PAS"/>
</dbReference>
<evidence type="ECO:0000259" key="4">
    <source>
        <dbReference type="PROSITE" id="PS50883"/>
    </source>
</evidence>
<dbReference type="InterPro" id="IPR043128">
    <property type="entry name" value="Rev_trsase/Diguanyl_cyclase"/>
</dbReference>
<dbReference type="Pfam" id="PF05228">
    <property type="entry name" value="CHASE4"/>
    <property type="match status" value="1"/>
</dbReference>
<dbReference type="InterPro" id="IPR035919">
    <property type="entry name" value="EAL_sf"/>
</dbReference>
<dbReference type="InterPro" id="IPR013655">
    <property type="entry name" value="PAS_fold_3"/>
</dbReference>
<sequence length="914" mass="103023">MSLYKKTIIVVGVTFICLIALLYTTSRIMLLRSFTELEKQDVTLDVLRTQSAITDVIGKLNSEAGDWARWDDTYNFMEDQNEEYIEVNLPDTTYTGLGLNLTLYIDTKGRIVYGKNFDLAKEEEAPLPAGLDQFLSDNTMLWNFTGTEDSAKGIILLPEGPIMFASRPILTSTGEGPVRGALIMGRNLDSLEISRLAEITHINLNVERLDSPQLSADFFNAQANLSDQSPVFVQPLSEGTVCGYSLLKDINGNPILALRINLARNIYQQGREAIRYFLLSLLLFSAVFGAVALLLLGRMVLSRLARLSKSFGAISSNSDHAMRLPVSGCDELSQLADSANRMLESLEQSHLRLRDNEERYRTLTENTYDLICEISAGGQYLYVSPNYRDVLGYEPQELLNKSMGDTIHPDDRDAVLERLKKLKFSAFKHIVYRKICKNGEIRCFESTGRSYLTTAGETRIVFVSRDITGRQKYQETIWRQAFHDSLTGLPNRMLFKDRLSHALVHAKRNKQMLAVIFLDLDRFKLINDTLGHEIGDHLLKSVALRLQKCVREEDTISRLGGDEFTLLLPEISKSESAAKVAQKIIEEILQPFCIGEYELYISTSIGIALYPSDGEDAETLLKNADTAMYLAKERGRNNYQFYTPALNKKTIERMTMENELRRAIERQEFVLHYQPKVNIKTGKIIGVEALVRWQHPVRGLIPPSDFIPTAEETGMIVPLGEWILRTACAQNKAWQDAGFEPLTISVNLSGRQFELQNLSVVIKRILKETGLAPFWLELEITESTAMQNADYTIETLHKLKEMGVQFSIDDFGTGYSSLSQLRRFPVDKLKIDKSFVLDIGTGHDNEIIASSVIVLGKSLKLGLIAGGVETEEQLNFLKKHQCIEMQGFLFSKPLAADDFSDLLRQKNISRASCS</sequence>
<keyword evidence="2" id="KW-1133">Transmembrane helix</keyword>
<dbReference type="CDD" id="cd01948">
    <property type="entry name" value="EAL"/>
    <property type="match status" value="1"/>
</dbReference>
<dbReference type="InterPro" id="IPR007892">
    <property type="entry name" value="CHASE4"/>
</dbReference>
<evidence type="ECO:0000313" key="7">
    <source>
        <dbReference type="EMBL" id="TEB13496.1"/>
    </source>
</evidence>
<reference evidence="7 8" key="1">
    <citation type="journal article" date="2018" name="Environ. Microbiol.">
        <title>Novel energy conservation strategies and behaviour of Pelotomaculum schinkii driving syntrophic propionate catabolism.</title>
        <authorList>
            <person name="Hidalgo-Ahumada C.A.P."/>
            <person name="Nobu M.K."/>
            <person name="Narihiro T."/>
            <person name="Tamaki H."/>
            <person name="Liu W.T."/>
            <person name="Kamagata Y."/>
            <person name="Stams A.J.M."/>
            <person name="Imachi H."/>
            <person name="Sousa D.Z."/>
        </authorList>
    </citation>
    <scope>NUCLEOTIDE SEQUENCE [LARGE SCALE GENOMIC DNA]</scope>
    <source>
        <strain evidence="7 8">MGP</strain>
    </source>
</reference>
<dbReference type="Pfam" id="PF00990">
    <property type="entry name" value="GGDEF"/>
    <property type="match status" value="1"/>
</dbReference>
<dbReference type="SUPFAM" id="SSF55785">
    <property type="entry name" value="PYP-like sensor domain (PAS domain)"/>
    <property type="match status" value="1"/>
</dbReference>
<keyword evidence="2" id="KW-0472">Membrane</keyword>
<dbReference type="CDD" id="cd00130">
    <property type="entry name" value="PAS"/>
    <property type="match status" value="1"/>
</dbReference>
<dbReference type="PANTHER" id="PTHR44757">
    <property type="entry name" value="DIGUANYLATE CYCLASE DGCP"/>
    <property type="match status" value="1"/>
</dbReference>
<feature type="domain" description="PAS" evidence="3">
    <location>
        <begin position="356"/>
        <end position="421"/>
    </location>
</feature>
<dbReference type="AlphaFoldDB" id="A0A4Y7RXM7"/>
<dbReference type="CDD" id="cd06225">
    <property type="entry name" value="HAMP"/>
    <property type="match status" value="1"/>
</dbReference>
<dbReference type="PROSITE" id="PS50887">
    <property type="entry name" value="GGDEF"/>
    <property type="match status" value="1"/>
</dbReference>
<feature type="coiled-coil region" evidence="1">
    <location>
        <begin position="329"/>
        <end position="356"/>
    </location>
</feature>
<evidence type="ECO:0000259" key="5">
    <source>
        <dbReference type="PROSITE" id="PS50885"/>
    </source>
</evidence>
<dbReference type="SMART" id="SM00304">
    <property type="entry name" value="HAMP"/>
    <property type="match status" value="1"/>
</dbReference>
<dbReference type="InterPro" id="IPR000160">
    <property type="entry name" value="GGDEF_dom"/>
</dbReference>
<dbReference type="InterPro" id="IPR003660">
    <property type="entry name" value="HAMP_dom"/>
</dbReference>
<feature type="domain" description="EAL" evidence="4">
    <location>
        <begin position="653"/>
        <end position="907"/>
    </location>
</feature>
<dbReference type="NCBIfam" id="TIGR00229">
    <property type="entry name" value="sensory_box"/>
    <property type="match status" value="1"/>
</dbReference>
<dbReference type="InterPro" id="IPR052155">
    <property type="entry name" value="Biofilm_reg_signaling"/>
</dbReference>
<dbReference type="FunFam" id="3.20.20.450:FF:000001">
    <property type="entry name" value="Cyclic di-GMP phosphodiesterase yahA"/>
    <property type="match status" value="1"/>
</dbReference>
<dbReference type="Pfam" id="PF00563">
    <property type="entry name" value="EAL"/>
    <property type="match status" value="1"/>
</dbReference>
<feature type="domain" description="GGDEF" evidence="6">
    <location>
        <begin position="511"/>
        <end position="644"/>
    </location>
</feature>
<feature type="transmembrane region" description="Helical" evidence="2">
    <location>
        <begin position="6"/>
        <end position="24"/>
    </location>
</feature>
<dbReference type="SUPFAM" id="SSF55073">
    <property type="entry name" value="Nucleotide cyclase"/>
    <property type="match status" value="1"/>
</dbReference>
<dbReference type="PANTHER" id="PTHR44757:SF2">
    <property type="entry name" value="BIOFILM ARCHITECTURE MAINTENANCE PROTEIN MBAA"/>
    <property type="match status" value="1"/>
</dbReference>
<accession>A0A4Y7RXM7</accession>
<dbReference type="Gene3D" id="3.30.450.20">
    <property type="entry name" value="PAS domain"/>
    <property type="match status" value="1"/>
</dbReference>
<keyword evidence="8" id="KW-1185">Reference proteome</keyword>
<dbReference type="Gene3D" id="3.30.70.270">
    <property type="match status" value="1"/>
</dbReference>
<protein>
    <submittedName>
        <fullName evidence="7">Putative signaling protein</fullName>
    </submittedName>
</protein>
<dbReference type="Pfam" id="PF08447">
    <property type="entry name" value="PAS_3"/>
    <property type="match status" value="1"/>
</dbReference>
<proteinExistence type="predicted"/>
<dbReference type="FunFam" id="3.30.70.270:FF:000001">
    <property type="entry name" value="Diguanylate cyclase domain protein"/>
    <property type="match status" value="1"/>
</dbReference>
<dbReference type="SMART" id="SM00052">
    <property type="entry name" value="EAL"/>
    <property type="match status" value="1"/>
</dbReference>
<dbReference type="PROSITE" id="PS50112">
    <property type="entry name" value="PAS"/>
    <property type="match status" value="1"/>
</dbReference>
<evidence type="ECO:0000256" key="1">
    <source>
        <dbReference type="SAM" id="Coils"/>
    </source>
</evidence>
<evidence type="ECO:0000313" key="8">
    <source>
        <dbReference type="Proteomes" id="UP000297597"/>
    </source>
</evidence>
<organism evidence="7 8">
    <name type="scientific">Pelotomaculum propionicicum</name>
    <dbReference type="NCBI Taxonomy" id="258475"/>
    <lineage>
        <taxon>Bacteria</taxon>
        <taxon>Bacillati</taxon>
        <taxon>Bacillota</taxon>
        <taxon>Clostridia</taxon>
        <taxon>Eubacteriales</taxon>
        <taxon>Desulfotomaculaceae</taxon>
        <taxon>Pelotomaculum</taxon>
    </lineage>
</organism>
<dbReference type="GO" id="GO:0007165">
    <property type="term" value="P:signal transduction"/>
    <property type="evidence" value="ECO:0007669"/>
    <property type="project" value="InterPro"/>
</dbReference>
<dbReference type="Gene3D" id="3.20.20.450">
    <property type="entry name" value="EAL domain"/>
    <property type="match status" value="1"/>
</dbReference>
<dbReference type="PROSITE" id="PS50883">
    <property type="entry name" value="EAL"/>
    <property type="match status" value="1"/>
</dbReference>
<evidence type="ECO:0000259" key="6">
    <source>
        <dbReference type="PROSITE" id="PS50887"/>
    </source>
</evidence>
<dbReference type="InterPro" id="IPR035965">
    <property type="entry name" value="PAS-like_dom_sf"/>
</dbReference>
<evidence type="ECO:0000256" key="2">
    <source>
        <dbReference type="SAM" id="Phobius"/>
    </source>
</evidence>
<dbReference type="EMBL" id="QFFZ01000002">
    <property type="protein sequence ID" value="TEB13496.1"/>
    <property type="molecule type" value="Genomic_DNA"/>
</dbReference>
<dbReference type="SMART" id="SM00267">
    <property type="entry name" value="GGDEF"/>
    <property type="match status" value="1"/>
</dbReference>
<dbReference type="Gene3D" id="6.10.340.10">
    <property type="match status" value="1"/>
</dbReference>
<dbReference type="CDD" id="cd01949">
    <property type="entry name" value="GGDEF"/>
    <property type="match status" value="1"/>
</dbReference>
<dbReference type="RefSeq" id="WP_134212270.1">
    <property type="nucleotide sequence ID" value="NZ_QFFZ01000002.1"/>
</dbReference>
<feature type="transmembrane region" description="Helical" evidence="2">
    <location>
        <begin position="276"/>
        <end position="301"/>
    </location>
</feature>
<keyword evidence="1" id="KW-0175">Coiled coil</keyword>
<dbReference type="NCBIfam" id="TIGR00254">
    <property type="entry name" value="GGDEF"/>
    <property type="match status" value="1"/>
</dbReference>
<gene>
    <name evidence="7" type="ORF">Pmgp_00390</name>
</gene>
<dbReference type="Pfam" id="PF00672">
    <property type="entry name" value="HAMP"/>
    <property type="match status" value="1"/>
</dbReference>
<dbReference type="PROSITE" id="PS50885">
    <property type="entry name" value="HAMP"/>
    <property type="match status" value="1"/>
</dbReference>